<proteinExistence type="predicted"/>
<name>A0A8H5UYP8_9HYPO</name>
<accession>A0A8H5UYP8</accession>
<sequence length="158" mass="17704">MSDGVEDLIRRFANRQAESVKAKDPKLVSATLADNCRRFIAPASFMMEMGLPKPMIEAGSPNDLYEQHFAMQLPCIESTSCKIHDTLFDSQKKKATVHLTHRIKLLGVEEEYLIENMILLDLDESGERIQKIVEFADVSESKKYMAALQGLVAAKSGE</sequence>
<reference evidence="1 2" key="1">
    <citation type="submission" date="2020-05" db="EMBL/GenBank/DDBJ databases">
        <title>Identification and distribution of gene clusters putatively required for synthesis of sphingolipid metabolism inhibitors in phylogenetically diverse species of the filamentous fungus Fusarium.</title>
        <authorList>
            <person name="Kim H.-S."/>
            <person name="Busman M."/>
            <person name="Brown D.W."/>
            <person name="Divon H."/>
            <person name="Uhlig S."/>
            <person name="Proctor R.H."/>
        </authorList>
    </citation>
    <scope>NUCLEOTIDE SEQUENCE [LARGE SCALE GENOMIC DNA]</scope>
    <source>
        <strain evidence="1 2">NRRL 36939</strain>
    </source>
</reference>
<keyword evidence="2" id="KW-1185">Reference proteome</keyword>
<dbReference type="AlphaFoldDB" id="A0A8H5UYP8"/>
<comment type="caution">
    <text evidence="1">The sequence shown here is derived from an EMBL/GenBank/DDBJ whole genome shotgun (WGS) entry which is preliminary data.</text>
</comment>
<dbReference type="OrthoDB" id="3758478at2759"/>
<protein>
    <submittedName>
        <fullName evidence="1">Uncharacterized protein</fullName>
    </submittedName>
</protein>
<dbReference type="Proteomes" id="UP000546213">
    <property type="component" value="Unassembled WGS sequence"/>
</dbReference>
<evidence type="ECO:0000313" key="1">
    <source>
        <dbReference type="EMBL" id="KAF5604352.1"/>
    </source>
</evidence>
<organism evidence="1 2">
    <name type="scientific">Fusarium pseudocircinatum</name>
    <dbReference type="NCBI Taxonomy" id="56676"/>
    <lineage>
        <taxon>Eukaryota</taxon>
        <taxon>Fungi</taxon>
        <taxon>Dikarya</taxon>
        <taxon>Ascomycota</taxon>
        <taxon>Pezizomycotina</taxon>
        <taxon>Sordariomycetes</taxon>
        <taxon>Hypocreomycetidae</taxon>
        <taxon>Hypocreales</taxon>
        <taxon>Nectriaceae</taxon>
        <taxon>Fusarium</taxon>
        <taxon>Fusarium fujikuroi species complex</taxon>
    </lineage>
</organism>
<evidence type="ECO:0000313" key="2">
    <source>
        <dbReference type="Proteomes" id="UP000546213"/>
    </source>
</evidence>
<dbReference type="EMBL" id="JAAOAS010000017">
    <property type="protein sequence ID" value="KAF5604352.1"/>
    <property type="molecule type" value="Genomic_DNA"/>
</dbReference>
<gene>
    <name evidence="1" type="ORF">FPCIR_898</name>
</gene>